<dbReference type="Gene3D" id="6.10.250.2750">
    <property type="match status" value="1"/>
</dbReference>
<name>A0A956M0W8_UNCEI</name>
<dbReference type="EMBL" id="JAGQHR010000411">
    <property type="protein sequence ID" value="MCA9728537.1"/>
    <property type="molecule type" value="Genomic_DNA"/>
</dbReference>
<keyword evidence="1" id="KW-0456">Lyase</keyword>
<reference evidence="1" key="1">
    <citation type="submission" date="2020-04" db="EMBL/GenBank/DDBJ databases">
        <authorList>
            <person name="Zhang T."/>
        </authorList>
    </citation>
    <scope>NUCLEOTIDE SEQUENCE</scope>
    <source>
        <strain evidence="1">HKST-UBA01</strain>
    </source>
</reference>
<accession>A0A956M0W8</accession>
<evidence type="ECO:0000313" key="2">
    <source>
        <dbReference type="Proteomes" id="UP000697710"/>
    </source>
</evidence>
<reference evidence="1" key="2">
    <citation type="journal article" date="2021" name="Microbiome">
        <title>Successional dynamics and alternative stable states in a saline activated sludge microbial community over 9 years.</title>
        <authorList>
            <person name="Wang Y."/>
            <person name="Ye J."/>
            <person name="Ju F."/>
            <person name="Liu L."/>
            <person name="Boyd J.A."/>
            <person name="Deng Y."/>
            <person name="Parks D.H."/>
            <person name="Jiang X."/>
            <person name="Yin X."/>
            <person name="Woodcroft B.J."/>
            <person name="Tyson G.W."/>
            <person name="Hugenholtz P."/>
            <person name="Polz M.F."/>
            <person name="Zhang T."/>
        </authorList>
    </citation>
    <scope>NUCLEOTIDE SEQUENCE</scope>
    <source>
        <strain evidence="1">HKST-UBA01</strain>
    </source>
</reference>
<dbReference type="Pfam" id="PF13714">
    <property type="entry name" value="PEP_mutase"/>
    <property type="match status" value="1"/>
</dbReference>
<organism evidence="1 2">
    <name type="scientific">Eiseniibacteriota bacterium</name>
    <dbReference type="NCBI Taxonomy" id="2212470"/>
    <lineage>
        <taxon>Bacteria</taxon>
        <taxon>Candidatus Eiseniibacteriota</taxon>
    </lineage>
</organism>
<evidence type="ECO:0000313" key="1">
    <source>
        <dbReference type="EMBL" id="MCA9728537.1"/>
    </source>
</evidence>
<protein>
    <submittedName>
        <fullName evidence="1">Isocitrate lyase/phosphoenolpyruvate mutase family protein</fullName>
    </submittedName>
</protein>
<dbReference type="GO" id="GO:0016829">
    <property type="term" value="F:lyase activity"/>
    <property type="evidence" value="ECO:0007669"/>
    <property type="project" value="UniProtKB-KW"/>
</dbReference>
<comment type="caution">
    <text evidence="1">The sequence shown here is derived from an EMBL/GenBank/DDBJ whole genome shotgun (WGS) entry which is preliminary data.</text>
</comment>
<dbReference type="Proteomes" id="UP000697710">
    <property type="component" value="Unassembled WGS sequence"/>
</dbReference>
<dbReference type="AlphaFoldDB" id="A0A956M0W8"/>
<feature type="non-terminal residue" evidence="1">
    <location>
        <position position="1"/>
    </location>
</feature>
<dbReference type="InterPro" id="IPR040442">
    <property type="entry name" value="Pyrv_kinase-like_dom_sf"/>
</dbReference>
<dbReference type="Gene3D" id="3.20.20.60">
    <property type="entry name" value="Phosphoenolpyruvate-binding domains"/>
    <property type="match status" value="1"/>
</dbReference>
<gene>
    <name evidence="1" type="ORF">KC729_12690</name>
</gene>
<sequence length="104" mass="10761">YSTAGADCLYAPGIRTRADIIAVVSAVSPKPVNLLVHADFITHPEASALGVRRISTGGALARAAWTGFLRAAREIHGEGTFAELGAAVASREVTDAFAPSGRRS</sequence>
<dbReference type="SUPFAM" id="SSF51621">
    <property type="entry name" value="Phosphoenolpyruvate/pyruvate domain"/>
    <property type="match status" value="1"/>
</dbReference>
<dbReference type="InterPro" id="IPR015813">
    <property type="entry name" value="Pyrv/PenolPyrv_kinase-like_dom"/>
</dbReference>
<proteinExistence type="predicted"/>